<gene>
    <name evidence="9" type="ORF">FQA45_12815</name>
</gene>
<keyword evidence="6 7" id="KW-0472">Membrane</keyword>
<sequence length="467" mass="50467">MSFKGASLDKQPVRATDVGSGLKKSLTPAQMSMIALGSAIGTGLFAGSKLAIMMAGPSVILSYVIGGVVALLVMGALAEMTVKQPVAGSFGVYAERYLGRFAGYLTKYLYWSALIFAVGTEVSAVGEYMQYWFPQIPGLWWVAIFSAVLLAVNFCSVKIFGTTEYWFSAIKVFAVLAFIIIALWLVFHNPQDQFGVHNYSAEGGFFANGLFGTWSAVIVAIFSYMGIEAISIAAAEARNPKIAVRKSFKVSFLRLLLFYVFTMALILAVAPTSELISGGSPFVTVMSQVGIPFADSVLNFVLIIAALSAMNAQLYAATRMLHSLADSGHAPRIAHRTNRAGAPIHAVWMSAGGIAVAAVVYALVPDGGFGIMLSLATFGALATWLMILLTHVSFRRRVKREQEFLEFKLFGYPAASILGALLLAALLVTSYFVPQFKFTLIFGVPFVVVMSVLYWLVFARKTQKESV</sequence>
<dbReference type="EMBL" id="CP042260">
    <property type="protein sequence ID" value="QDY67120.1"/>
    <property type="molecule type" value="Genomic_DNA"/>
</dbReference>
<dbReference type="Proteomes" id="UP000320717">
    <property type="component" value="Chromosome"/>
</dbReference>
<dbReference type="PANTHER" id="PTHR43495:SF5">
    <property type="entry name" value="GAMMA-AMINOBUTYRIC ACID PERMEASE"/>
    <property type="match status" value="1"/>
</dbReference>
<feature type="transmembrane region" description="Helical" evidence="7">
    <location>
        <begin position="342"/>
        <end position="363"/>
    </location>
</feature>
<evidence type="ECO:0000256" key="4">
    <source>
        <dbReference type="ARBA" id="ARBA00022970"/>
    </source>
</evidence>
<feature type="transmembrane region" description="Helical" evidence="7">
    <location>
        <begin position="251"/>
        <end position="270"/>
    </location>
</feature>
<evidence type="ECO:0000313" key="10">
    <source>
        <dbReference type="Proteomes" id="UP000320717"/>
    </source>
</evidence>
<keyword evidence="4" id="KW-0029">Amino-acid transport</keyword>
<dbReference type="Pfam" id="PF00324">
    <property type="entry name" value="AA_permease"/>
    <property type="match status" value="1"/>
</dbReference>
<comment type="subcellular location">
    <subcellularLocation>
        <location evidence="1">Membrane</location>
        <topology evidence="1">Multi-pass membrane protein</topology>
    </subcellularLocation>
</comment>
<evidence type="ECO:0000256" key="1">
    <source>
        <dbReference type="ARBA" id="ARBA00004141"/>
    </source>
</evidence>
<dbReference type="PIRSF" id="PIRSF006060">
    <property type="entry name" value="AA_transporter"/>
    <property type="match status" value="1"/>
</dbReference>
<evidence type="ECO:0000256" key="5">
    <source>
        <dbReference type="ARBA" id="ARBA00022989"/>
    </source>
</evidence>
<feature type="transmembrane region" description="Helical" evidence="7">
    <location>
        <begin position="290"/>
        <end position="310"/>
    </location>
</feature>
<protein>
    <submittedName>
        <fullName evidence="9">Amino acid permease</fullName>
    </submittedName>
</protein>
<evidence type="ECO:0000313" key="9">
    <source>
        <dbReference type="EMBL" id="QDY67120.1"/>
    </source>
</evidence>
<proteinExistence type="predicted"/>
<feature type="transmembrane region" description="Helical" evidence="7">
    <location>
        <begin position="33"/>
        <end position="54"/>
    </location>
</feature>
<feature type="transmembrane region" description="Helical" evidence="7">
    <location>
        <begin position="409"/>
        <end position="432"/>
    </location>
</feature>
<feature type="transmembrane region" description="Helical" evidence="7">
    <location>
        <begin position="60"/>
        <end position="78"/>
    </location>
</feature>
<reference evidence="9 10" key="1">
    <citation type="submission" date="2019-07" db="EMBL/GenBank/DDBJ databases">
        <title>Complete Genome Sequence of drought tolerant Plant Growth-Promoting Rhizobacterium Glutamicibacter halophytocola DR408.</title>
        <authorList>
            <person name="Nishu S.D."/>
            <person name="Lee T.K."/>
        </authorList>
    </citation>
    <scope>NUCLEOTIDE SEQUENCE [LARGE SCALE GENOMIC DNA]</scope>
    <source>
        <strain evidence="9 10">DR408</strain>
    </source>
</reference>
<keyword evidence="5 7" id="KW-1133">Transmembrane helix</keyword>
<evidence type="ECO:0000256" key="6">
    <source>
        <dbReference type="ARBA" id="ARBA00023136"/>
    </source>
</evidence>
<feature type="transmembrane region" description="Helical" evidence="7">
    <location>
        <begin position="369"/>
        <end position="389"/>
    </location>
</feature>
<feature type="transmembrane region" description="Helical" evidence="7">
    <location>
        <begin position="169"/>
        <end position="187"/>
    </location>
</feature>
<dbReference type="PROSITE" id="PS00218">
    <property type="entry name" value="AMINO_ACID_PERMEASE_1"/>
    <property type="match status" value="1"/>
</dbReference>
<dbReference type="InterPro" id="IPR004841">
    <property type="entry name" value="AA-permease/SLC12A_dom"/>
</dbReference>
<accession>A0ABX5YBU0</accession>
<feature type="transmembrane region" description="Helical" evidence="7">
    <location>
        <begin position="138"/>
        <end position="157"/>
    </location>
</feature>
<dbReference type="PANTHER" id="PTHR43495">
    <property type="entry name" value="GABA PERMEASE"/>
    <property type="match status" value="1"/>
</dbReference>
<feature type="transmembrane region" description="Helical" evidence="7">
    <location>
        <begin position="438"/>
        <end position="458"/>
    </location>
</feature>
<evidence type="ECO:0000256" key="7">
    <source>
        <dbReference type="SAM" id="Phobius"/>
    </source>
</evidence>
<feature type="transmembrane region" description="Helical" evidence="7">
    <location>
        <begin position="207"/>
        <end position="230"/>
    </location>
</feature>
<dbReference type="RefSeq" id="WP_146277407.1">
    <property type="nucleotide sequence ID" value="NZ_JABMCO010000068.1"/>
</dbReference>
<evidence type="ECO:0000259" key="8">
    <source>
        <dbReference type="Pfam" id="PF00324"/>
    </source>
</evidence>
<dbReference type="InterPro" id="IPR004840">
    <property type="entry name" value="Amino_acid_permease_CS"/>
</dbReference>
<dbReference type="Gene3D" id="1.20.1740.10">
    <property type="entry name" value="Amino acid/polyamine transporter I"/>
    <property type="match status" value="1"/>
</dbReference>
<evidence type="ECO:0000256" key="2">
    <source>
        <dbReference type="ARBA" id="ARBA00022448"/>
    </source>
</evidence>
<evidence type="ECO:0000256" key="3">
    <source>
        <dbReference type="ARBA" id="ARBA00022692"/>
    </source>
</evidence>
<feature type="domain" description="Amino acid permease/ SLC12A" evidence="8">
    <location>
        <begin position="31"/>
        <end position="465"/>
    </location>
</feature>
<keyword evidence="2" id="KW-0813">Transport</keyword>
<name>A0ABX5YBU0_9MICC</name>
<keyword evidence="3 7" id="KW-0812">Transmembrane</keyword>
<organism evidence="9 10">
    <name type="scientific">Glutamicibacter halophytocola</name>
    <dbReference type="NCBI Taxonomy" id="1933880"/>
    <lineage>
        <taxon>Bacteria</taxon>
        <taxon>Bacillati</taxon>
        <taxon>Actinomycetota</taxon>
        <taxon>Actinomycetes</taxon>
        <taxon>Micrococcales</taxon>
        <taxon>Micrococcaceae</taxon>
        <taxon>Glutamicibacter</taxon>
    </lineage>
</organism>
<keyword evidence="10" id="KW-1185">Reference proteome</keyword>
<feature type="transmembrane region" description="Helical" evidence="7">
    <location>
        <begin position="108"/>
        <end position="126"/>
    </location>
</feature>